<keyword evidence="1" id="KW-0812">Transmembrane</keyword>
<comment type="caution">
    <text evidence="2">The sequence shown here is derived from an EMBL/GenBank/DDBJ whole genome shotgun (WGS) entry which is preliminary data.</text>
</comment>
<keyword evidence="1" id="KW-0472">Membrane</keyword>
<accession>A0A0K9P034</accession>
<evidence type="ECO:0000256" key="1">
    <source>
        <dbReference type="SAM" id="Phobius"/>
    </source>
</evidence>
<dbReference type="Proteomes" id="UP000036987">
    <property type="component" value="Unassembled WGS sequence"/>
</dbReference>
<dbReference type="AlphaFoldDB" id="A0A0K9P034"/>
<evidence type="ECO:0000313" key="2">
    <source>
        <dbReference type="EMBL" id="KMZ62421.1"/>
    </source>
</evidence>
<dbReference type="OrthoDB" id="2017432at2759"/>
<dbReference type="InterPro" id="IPR014710">
    <property type="entry name" value="RmlC-like_jellyroll"/>
</dbReference>
<dbReference type="OMA" id="MAWIRER"/>
<reference evidence="3" key="1">
    <citation type="journal article" date="2016" name="Nature">
        <title>The genome of the seagrass Zostera marina reveals angiosperm adaptation to the sea.</title>
        <authorList>
            <person name="Olsen J.L."/>
            <person name="Rouze P."/>
            <person name="Verhelst B."/>
            <person name="Lin Y.-C."/>
            <person name="Bayer T."/>
            <person name="Collen J."/>
            <person name="Dattolo E."/>
            <person name="De Paoli E."/>
            <person name="Dittami S."/>
            <person name="Maumus F."/>
            <person name="Michel G."/>
            <person name="Kersting A."/>
            <person name="Lauritano C."/>
            <person name="Lohaus R."/>
            <person name="Toepel M."/>
            <person name="Tonon T."/>
            <person name="Vanneste K."/>
            <person name="Amirebrahimi M."/>
            <person name="Brakel J."/>
            <person name="Bostroem C."/>
            <person name="Chovatia M."/>
            <person name="Grimwood J."/>
            <person name="Jenkins J.W."/>
            <person name="Jueterbock A."/>
            <person name="Mraz A."/>
            <person name="Stam W.T."/>
            <person name="Tice H."/>
            <person name="Bornberg-Bauer E."/>
            <person name="Green P.J."/>
            <person name="Pearson G.A."/>
            <person name="Procaccini G."/>
            <person name="Duarte C.M."/>
            <person name="Schmutz J."/>
            <person name="Reusch T.B.H."/>
            <person name="Van de Peer Y."/>
        </authorList>
    </citation>
    <scope>NUCLEOTIDE SEQUENCE [LARGE SCALE GENOMIC DNA]</scope>
    <source>
        <strain evidence="3">cv. Finnish</strain>
    </source>
</reference>
<protein>
    <submittedName>
        <fullName evidence="2">Uncharacterized protein</fullName>
    </submittedName>
</protein>
<gene>
    <name evidence="2" type="ORF">ZOSMA_467G00140</name>
</gene>
<dbReference type="PANTHER" id="PTHR37742">
    <property type="entry name" value="OS01G0810200 PROTEIN"/>
    <property type="match status" value="1"/>
</dbReference>
<dbReference type="Gene3D" id="2.60.120.10">
    <property type="entry name" value="Jelly Rolls"/>
    <property type="match status" value="1"/>
</dbReference>
<keyword evidence="1" id="KW-1133">Transmembrane helix</keyword>
<sequence>MANPKRPAATNSLDQTHYNREDFISSFSKLIILLKQPVLAFPFLLFILVILTWISVQFHHTSSVVHTTTRHSYFTKILSSDDVNLVRFSTVKFPSKIFKDPQGWIFDPLTITLEAGISGGAQSCVSSHLGEIRPGGVRGNHRHDTCNETFVVWGADTFFKLQVGPRSYSEMFISADEVVVAASSVGTAHALINVDSSGRRTFFLG</sequence>
<dbReference type="PANTHER" id="PTHR37742:SF1">
    <property type="entry name" value="OS01G0810200 PROTEIN"/>
    <property type="match status" value="1"/>
</dbReference>
<proteinExistence type="predicted"/>
<evidence type="ECO:0000313" key="3">
    <source>
        <dbReference type="Proteomes" id="UP000036987"/>
    </source>
</evidence>
<name>A0A0K9P034_ZOSMR</name>
<keyword evidence="3" id="KW-1185">Reference proteome</keyword>
<dbReference type="EMBL" id="LFYR01001364">
    <property type="protein sequence ID" value="KMZ62421.1"/>
    <property type="molecule type" value="Genomic_DNA"/>
</dbReference>
<feature type="transmembrane region" description="Helical" evidence="1">
    <location>
        <begin position="38"/>
        <end position="56"/>
    </location>
</feature>
<organism evidence="2 3">
    <name type="scientific">Zostera marina</name>
    <name type="common">Eelgrass</name>
    <dbReference type="NCBI Taxonomy" id="29655"/>
    <lineage>
        <taxon>Eukaryota</taxon>
        <taxon>Viridiplantae</taxon>
        <taxon>Streptophyta</taxon>
        <taxon>Embryophyta</taxon>
        <taxon>Tracheophyta</taxon>
        <taxon>Spermatophyta</taxon>
        <taxon>Magnoliopsida</taxon>
        <taxon>Liliopsida</taxon>
        <taxon>Zosteraceae</taxon>
        <taxon>Zostera</taxon>
    </lineage>
</organism>